<proteinExistence type="predicted"/>
<dbReference type="AlphaFoldDB" id="A0A914YM96"/>
<sequence length="129" mass="14222">MKFTPVNDLICGDEGRCEPGFQCSRPMEFDGPYLCLQKIFLDHDFLFPFTTPSPPVTSTTASLPGVPSTEPAVVPASPVHHYLVVTLQKGSSTRPLFPISTSNNSTISCCSNRYSHFTSRHNPFSSHRC</sequence>
<evidence type="ECO:0000313" key="1">
    <source>
        <dbReference type="Proteomes" id="UP000887577"/>
    </source>
</evidence>
<protein>
    <submittedName>
        <fullName evidence="2">Uncharacterized protein</fullName>
    </submittedName>
</protein>
<organism evidence="1 2">
    <name type="scientific">Panagrolaimus superbus</name>
    <dbReference type="NCBI Taxonomy" id="310955"/>
    <lineage>
        <taxon>Eukaryota</taxon>
        <taxon>Metazoa</taxon>
        <taxon>Ecdysozoa</taxon>
        <taxon>Nematoda</taxon>
        <taxon>Chromadorea</taxon>
        <taxon>Rhabditida</taxon>
        <taxon>Tylenchina</taxon>
        <taxon>Panagrolaimomorpha</taxon>
        <taxon>Panagrolaimoidea</taxon>
        <taxon>Panagrolaimidae</taxon>
        <taxon>Panagrolaimus</taxon>
    </lineage>
</organism>
<dbReference type="Proteomes" id="UP000887577">
    <property type="component" value="Unplaced"/>
</dbReference>
<accession>A0A914YM96</accession>
<dbReference type="WBParaSite" id="PSU_v2.g20045.t1">
    <property type="protein sequence ID" value="PSU_v2.g20045.t1"/>
    <property type="gene ID" value="PSU_v2.g20045"/>
</dbReference>
<keyword evidence="1" id="KW-1185">Reference proteome</keyword>
<reference evidence="2" key="1">
    <citation type="submission" date="2022-11" db="UniProtKB">
        <authorList>
            <consortium name="WormBaseParasite"/>
        </authorList>
    </citation>
    <scope>IDENTIFICATION</scope>
</reference>
<evidence type="ECO:0000313" key="2">
    <source>
        <dbReference type="WBParaSite" id="PSU_v2.g20045.t1"/>
    </source>
</evidence>
<name>A0A914YM96_9BILA</name>